<evidence type="ECO:0000256" key="4">
    <source>
        <dbReference type="ARBA" id="ARBA00023136"/>
    </source>
</evidence>
<keyword evidence="4 5" id="KW-0472">Membrane</keyword>
<sequence length="285" mass="32558">MRLDSNEEYNTSTSRFSWLKDDYHRIVFRIKRFKWADLKKTGFILWISTLLFAITGLTLFVRSIIVLSRWQTYETFIVDFIFLVPRFALATSIFILIIATLGIYGAKSQKYKHVLLYTVLLVPILVFEIAVTVVAFSNITDTIFRIRNHMERHNPYLSSNYPGHGMSDWDNMQRELMCCGVHGNFGNAPVLPISCCPIPAGAMSPFECTYQNTHRSRCDIVISSRVSIDLYTLGCMGAVIASLQIIIIGLSAWMTHRLKHKPPNANSDLQKIVTPTQVVTDYSKF</sequence>
<dbReference type="GeneID" id="112056938"/>
<evidence type="ECO:0000313" key="6">
    <source>
        <dbReference type="Proteomes" id="UP001652582"/>
    </source>
</evidence>
<dbReference type="Proteomes" id="UP001652582">
    <property type="component" value="Chromosome 5"/>
</dbReference>
<evidence type="ECO:0000256" key="2">
    <source>
        <dbReference type="ARBA" id="ARBA00022692"/>
    </source>
</evidence>
<dbReference type="SUPFAM" id="SSF48652">
    <property type="entry name" value="Tetraspanin"/>
    <property type="match status" value="1"/>
</dbReference>
<feature type="transmembrane region" description="Helical" evidence="5">
    <location>
        <begin position="114"/>
        <end position="136"/>
    </location>
</feature>
<dbReference type="Pfam" id="PF00335">
    <property type="entry name" value="Tetraspanin"/>
    <property type="match status" value="1"/>
</dbReference>
<organism evidence="6 7">
    <name type="scientific">Bicyclus anynana</name>
    <name type="common">Squinting bush brown butterfly</name>
    <dbReference type="NCBI Taxonomy" id="110368"/>
    <lineage>
        <taxon>Eukaryota</taxon>
        <taxon>Metazoa</taxon>
        <taxon>Ecdysozoa</taxon>
        <taxon>Arthropoda</taxon>
        <taxon>Hexapoda</taxon>
        <taxon>Insecta</taxon>
        <taxon>Pterygota</taxon>
        <taxon>Neoptera</taxon>
        <taxon>Endopterygota</taxon>
        <taxon>Lepidoptera</taxon>
        <taxon>Glossata</taxon>
        <taxon>Ditrysia</taxon>
        <taxon>Papilionoidea</taxon>
        <taxon>Nymphalidae</taxon>
        <taxon>Satyrinae</taxon>
        <taxon>Satyrini</taxon>
        <taxon>Mycalesina</taxon>
        <taxon>Bicyclus</taxon>
    </lineage>
</organism>
<feature type="transmembrane region" description="Helical" evidence="5">
    <location>
        <begin position="230"/>
        <end position="253"/>
    </location>
</feature>
<evidence type="ECO:0000313" key="7">
    <source>
        <dbReference type="RefSeq" id="XP_052737611.1"/>
    </source>
</evidence>
<feature type="transmembrane region" description="Helical" evidence="5">
    <location>
        <begin position="77"/>
        <end position="102"/>
    </location>
</feature>
<dbReference type="InterPro" id="IPR018499">
    <property type="entry name" value="Tetraspanin/Peripherin"/>
</dbReference>
<dbReference type="PANTHER" id="PTHR19282">
    <property type="entry name" value="TETRASPANIN"/>
    <property type="match status" value="1"/>
</dbReference>
<evidence type="ECO:0000256" key="1">
    <source>
        <dbReference type="ARBA" id="ARBA00004141"/>
    </source>
</evidence>
<gene>
    <name evidence="7" type="primary">LOC112056938</name>
</gene>
<evidence type="ECO:0000256" key="3">
    <source>
        <dbReference type="ARBA" id="ARBA00022989"/>
    </source>
</evidence>
<dbReference type="InterPro" id="IPR008952">
    <property type="entry name" value="Tetraspanin_EC2_sf"/>
</dbReference>
<reference evidence="7" key="1">
    <citation type="submission" date="2025-08" db="UniProtKB">
        <authorList>
            <consortium name="RefSeq"/>
        </authorList>
    </citation>
    <scope>IDENTIFICATION</scope>
</reference>
<name>A0ABM3LEX7_BICAN</name>
<dbReference type="RefSeq" id="XP_052737611.1">
    <property type="nucleotide sequence ID" value="XM_052881651.1"/>
</dbReference>
<feature type="transmembrane region" description="Helical" evidence="5">
    <location>
        <begin position="43"/>
        <end position="65"/>
    </location>
</feature>
<comment type="subcellular location">
    <subcellularLocation>
        <location evidence="1">Membrane</location>
        <topology evidence="1">Multi-pass membrane protein</topology>
    </subcellularLocation>
</comment>
<keyword evidence="6" id="KW-1185">Reference proteome</keyword>
<dbReference type="PANTHER" id="PTHR19282:SF456">
    <property type="entry name" value="CD63 MOLECULE"/>
    <property type="match status" value="1"/>
</dbReference>
<protein>
    <submittedName>
        <fullName evidence="7">Uncharacterized protein LOC112056938</fullName>
    </submittedName>
</protein>
<accession>A0ABM3LEX7</accession>
<keyword evidence="3 5" id="KW-1133">Transmembrane helix</keyword>
<evidence type="ECO:0000256" key="5">
    <source>
        <dbReference type="SAM" id="Phobius"/>
    </source>
</evidence>
<proteinExistence type="predicted"/>
<keyword evidence="2 5" id="KW-0812">Transmembrane</keyword>
<dbReference type="PRINTS" id="PR00259">
    <property type="entry name" value="TMFOUR"/>
</dbReference>